<dbReference type="AlphaFoldDB" id="A0A8T2K4C3"/>
<name>A0A8T2K4C3_9PIPI</name>
<dbReference type="Pfam" id="PF09294">
    <property type="entry name" value="Interfer-bind"/>
    <property type="match status" value="1"/>
</dbReference>
<evidence type="ECO:0000313" key="3">
    <source>
        <dbReference type="EMBL" id="KAG8450237.1"/>
    </source>
</evidence>
<evidence type="ECO:0000259" key="2">
    <source>
        <dbReference type="PROSITE" id="PS50853"/>
    </source>
</evidence>
<feature type="domain" description="Fibronectin type-III" evidence="2">
    <location>
        <begin position="1"/>
        <end position="50"/>
    </location>
</feature>
<dbReference type="OrthoDB" id="9944680at2759"/>
<proteinExistence type="predicted"/>
<dbReference type="PROSITE" id="PS50853">
    <property type="entry name" value="FN3"/>
    <property type="match status" value="1"/>
</dbReference>
<keyword evidence="4" id="KW-1185">Reference proteome</keyword>
<dbReference type="GO" id="GO:0004896">
    <property type="term" value="F:cytokine receptor activity"/>
    <property type="evidence" value="ECO:0007669"/>
    <property type="project" value="TreeGrafter"/>
</dbReference>
<dbReference type="PANTHER" id="PTHR20859">
    <property type="entry name" value="INTERFERON/INTERLEUKIN RECEPTOR"/>
    <property type="match status" value="1"/>
</dbReference>
<keyword evidence="1" id="KW-1133">Transmembrane helix</keyword>
<evidence type="ECO:0000313" key="4">
    <source>
        <dbReference type="Proteomes" id="UP000812440"/>
    </source>
</evidence>
<dbReference type="InterPro" id="IPR036116">
    <property type="entry name" value="FN3_sf"/>
</dbReference>
<accession>A0A8T2K4C3</accession>
<keyword evidence="1" id="KW-0812">Transmembrane</keyword>
<reference evidence="3" key="1">
    <citation type="thesis" date="2020" institute="ProQuest LLC" country="789 East Eisenhower Parkway, Ann Arbor, MI, USA">
        <title>Comparative Genomics and Chromosome Evolution.</title>
        <authorList>
            <person name="Mudd A.B."/>
        </authorList>
    </citation>
    <scope>NUCLEOTIDE SEQUENCE</scope>
    <source>
        <strain evidence="3">Female2</strain>
        <tissue evidence="3">Blood</tissue>
    </source>
</reference>
<feature type="non-terminal residue" evidence="3">
    <location>
        <position position="162"/>
    </location>
</feature>
<evidence type="ECO:0000256" key="1">
    <source>
        <dbReference type="SAM" id="Phobius"/>
    </source>
</evidence>
<dbReference type="InterPro" id="IPR050650">
    <property type="entry name" value="Type-II_Cytokine-TF_Rcpt"/>
</dbReference>
<sequence length="162" mass="18630">EKHFSKETGQFTISDVEASTTYCLKVRVLCFMSERKGLFSEVQCITTDPDTWHIWKGAIILFLLLGITSIVVYLCVCPFKRYMERILFPTVPFPLFNEKDFSQNKTSFILQEEEPVDLCRIISNNEDLSQRFSKASEESITDSGNYSNENEISGDVQCLSLR</sequence>
<dbReference type="Gene3D" id="2.60.40.10">
    <property type="entry name" value="Immunoglobulins"/>
    <property type="match status" value="1"/>
</dbReference>
<dbReference type="InterPro" id="IPR003961">
    <property type="entry name" value="FN3_dom"/>
</dbReference>
<dbReference type="GO" id="GO:0005886">
    <property type="term" value="C:plasma membrane"/>
    <property type="evidence" value="ECO:0007669"/>
    <property type="project" value="TreeGrafter"/>
</dbReference>
<feature type="transmembrane region" description="Helical" evidence="1">
    <location>
        <begin position="57"/>
        <end position="76"/>
    </location>
</feature>
<keyword evidence="1" id="KW-0472">Membrane</keyword>
<dbReference type="InterPro" id="IPR015373">
    <property type="entry name" value="Interferon/interleukin_rcp_dom"/>
</dbReference>
<comment type="caution">
    <text evidence="3">The sequence shown here is derived from an EMBL/GenBank/DDBJ whole genome shotgun (WGS) entry which is preliminary data.</text>
</comment>
<dbReference type="PANTHER" id="PTHR20859:SF53">
    <property type="entry name" value="INTERLEUKIN-22 RECEPTOR SUBUNIT ALPHA-1"/>
    <property type="match status" value="1"/>
</dbReference>
<dbReference type="Proteomes" id="UP000812440">
    <property type="component" value="Chromosome 2"/>
</dbReference>
<dbReference type="InterPro" id="IPR013783">
    <property type="entry name" value="Ig-like_fold"/>
</dbReference>
<dbReference type="EMBL" id="JAACNH010000002">
    <property type="protein sequence ID" value="KAG8450237.1"/>
    <property type="molecule type" value="Genomic_DNA"/>
</dbReference>
<organism evidence="3 4">
    <name type="scientific">Hymenochirus boettgeri</name>
    <name type="common">Congo dwarf clawed frog</name>
    <dbReference type="NCBI Taxonomy" id="247094"/>
    <lineage>
        <taxon>Eukaryota</taxon>
        <taxon>Metazoa</taxon>
        <taxon>Chordata</taxon>
        <taxon>Craniata</taxon>
        <taxon>Vertebrata</taxon>
        <taxon>Euteleostomi</taxon>
        <taxon>Amphibia</taxon>
        <taxon>Batrachia</taxon>
        <taxon>Anura</taxon>
        <taxon>Pipoidea</taxon>
        <taxon>Pipidae</taxon>
        <taxon>Pipinae</taxon>
        <taxon>Hymenochirus</taxon>
    </lineage>
</organism>
<protein>
    <recommendedName>
        <fullName evidence="2">Fibronectin type-III domain-containing protein</fullName>
    </recommendedName>
</protein>
<gene>
    <name evidence="3" type="ORF">GDO86_002764</name>
</gene>
<dbReference type="SUPFAM" id="SSF49265">
    <property type="entry name" value="Fibronectin type III"/>
    <property type="match status" value="1"/>
</dbReference>